<dbReference type="EMBL" id="VCHE01000033">
    <property type="protein sequence ID" value="KAB2575455.1"/>
    <property type="molecule type" value="Genomic_DNA"/>
</dbReference>
<dbReference type="PANTHER" id="PTHR36681">
    <property type="entry name" value="NUCLEAR GTPASE, GERMINAL CENTER-ASSOCIATED, TANDEM DUPLICATE 3"/>
    <property type="match status" value="1"/>
</dbReference>
<dbReference type="Proteomes" id="UP000325902">
    <property type="component" value="Unassembled WGS sequence"/>
</dbReference>
<dbReference type="InterPro" id="IPR056024">
    <property type="entry name" value="DUF7605"/>
</dbReference>
<feature type="domain" description="DUF7605" evidence="2">
    <location>
        <begin position="600"/>
        <end position="775"/>
    </location>
</feature>
<reference evidence="3 4" key="1">
    <citation type="journal article" date="2019" name="Sci. Rep.">
        <title>A multi-omics analysis of the grapevine pathogen Lasiodiplodia theobromae reveals that temperature affects the expression of virulence- and pathogenicity-related genes.</title>
        <authorList>
            <person name="Felix C."/>
            <person name="Meneses R."/>
            <person name="Goncalves M.F.M."/>
            <person name="Tilleman L."/>
            <person name="Duarte A.S."/>
            <person name="Jorrin-Novo J.V."/>
            <person name="Van de Peer Y."/>
            <person name="Deforce D."/>
            <person name="Van Nieuwerburgh F."/>
            <person name="Esteves A.C."/>
            <person name="Alves A."/>
        </authorList>
    </citation>
    <scope>NUCLEOTIDE SEQUENCE [LARGE SCALE GENOMIC DNA]</scope>
    <source>
        <strain evidence="3 4">LA-SOL3</strain>
    </source>
</reference>
<name>A0A5N5DCP7_9PEZI</name>
<protein>
    <recommendedName>
        <fullName evidence="2">DUF7605 domain-containing protein</fullName>
    </recommendedName>
</protein>
<keyword evidence="1" id="KW-0175">Coiled coil</keyword>
<accession>A0A5N5DCP7</accession>
<keyword evidence="4" id="KW-1185">Reference proteome</keyword>
<dbReference type="AlphaFoldDB" id="A0A5N5DCP7"/>
<gene>
    <name evidence="3" type="ORF">DBV05_g5955</name>
</gene>
<dbReference type="Pfam" id="PF24564">
    <property type="entry name" value="DUF7605"/>
    <property type="match status" value="1"/>
</dbReference>
<evidence type="ECO:0000313" key="4">
    <source>
        <dbReference type="Proteomes" id="UP000325902"/>
    </source>
</evidence>
<evidence type="ECO:0000259" key="2">
    <source>
        <dbReference type="Pfam" id="PF24564"/>
    </source>
</evidence>
<evidence type="ECO:0000256" key="1">
    <source>
        <dbReference type="SAM" id="Coils"/>
    </source>
</evidence>
<comment type="caution">
    <text evidence="3">The sequence shown here is derived from an EMBL/GenBank/DDBJ whole genome shotgun (WGS) entry which is preliminary data.</text>
</comment>
<sequence length="867" mass="97253">METRTAPGPLPLLSHAFDATLARGTKRNYSSMDNQVDAQQPEFHKKHDPTKEPLPTMATNHASFHSAERIALSIPDQIISTIEQSGYTDEDFDFLKSEADRAKQIYKAGEIKIGLKGSTGTGKSSLINSLLGYDGIAPYVFLPSQCSRLLYANCSLGSQLGADEEEDEEESEDVLSKGFDEQLQSGEGSATAAGAIFSLFSDHDECTDLEATKQFLSTATVRGDPFLIGQMKVWMEALLKSLGVESSKLVIRKPTPELLQDAVAPFLAHTNSEHPSPWPVVKLIKCYFDCPILSQDIILADLPGTSDTNKIRLQSTKDYLKEVGHTGVVTRADRAQSDPDVSRSLFEAYKRKRGSNVFMVATYSDSINPSTPGVMDKYINMPGANAADVKELCELKEELETNKLDLQSVEAQQKQARSSRNYDIMDELENRHNDLKALRVTKLNQSAAACIRIRSNKVKKSVVDRHYRMTKQEILPVFCVSNSEYMVHVNGYDEEHLPKMTVDATEIPKVRAYIYALPDTRKILAFNHHIKYLLPSLTNNLATTCSQSKLKRKEGLEKVFITAQEPIPKMIKEVFEELVDANILAKIGRIKMPKTKNAYINAAKLKLKAYSQWTSSTQKVFCRHKGNWKTNKVGAHDWNAEILAPLVKDIKEDLNRWDDIGDVLGRNLSEKVSAIMHALMANLEAAAGPSRDVLEPIFSELRLRVDIADGLCKTEAEEVEKGLNHIKQCIVSSEDTKTCYFVQALEKTYEECAAMTGPGVRQKRLERLAAKIAQKSVANPFNKVHDKAKSAIQELIKQHTRTFTQTILDMFEMLHNMFMRLFKTDQNDSPEARALRDELRNILPAFQAQIVECGRLLEESREYAKHT</sequence>
<evidence type="ECO:0000313" key="3">
    <source>
        <dbReference type="EMBL" id="KAB2575455.1"/>
    </source>
</evidence>
<dbReference type="Gene3D" id="3.40.50.300">
    <property type="entry name" value="P-loop containing nucleotide triphosphate hydrolases"/>
    <property type="match status" value="1"/>
</dbReference>
<dbReference type="OrthoDB" id="5427350at2759"/>
<dbReference type="SUPFAM" id="SSF52540">
    <property type="entry name" value="P-loop containing nucleoside triphosphate hydrolases"/>
    <property type="match status" value="1"/>
</dbReference>
<dbReference type="InterPro" id="IPR027417">
    <property type="entry name" value="P-loop_NTPase"/>
</dbReference>
<proteinExistence type="predicted"/>
<organism evidence="3 4">
    <name type="scientific">Lasiodiplodia theobromae</name>
    <dbReference type="NCBI Taxonomy" id="45133"/>
    <lineage>
        <taxon>Eukaryota</taxon>
        <taxon>Fungi</taxon>
        <taxon>Dikarya</taxon>
        <taxon>Ascomycota</taxon>
        <taxon>Pezizomycotina</taxon>
        <taxon>Dothideomycetes</taxon>
        <taxon>Dothideomycetes incertae sedis</taxon>
        <taxon>Botryosphaeriales</taxon>
        <taxon>Botryosphaeriaceae</taxon>
        <taxon>Lasiodiplodia</taxon>
    </lineage>
</organism>
<feature type="coiled-coil region" evidence="1">
    <location>
        <begin position="389"/>
        <end position="445"/>
    </location>
</feature>
<dbReference type="PANTHER" id="PTHR36681:SF3">
    <property type="entry name" value="NUCLEAR GTPASE, GERMINAL CENTER-ASSOCIATED, TANDEM DUPLICATE 3"/>
    <property type="match status" value="1"/>
</dbReference>